<feature type="non-terminal residue" evidence="2">
    <location>
        <position position="1"/>
    </location>
</feature>
<proteinExistence type="predicted"/>
<dbReference type="SUPFAM" id="SSF81343">
    <property type="entry name" value="Fumarate reductase respiratory complex transmembrane subunits"/>
    <property type="match status" value="1"/>
</dbReference>
<dbReference type="GO" id="GO:0016020">
    <property type="term" value="C:membrane"/>
    <property type="evidence" value="ECO:0007669"/>
    <property type="project" value="InterPro"/>
</dbReference>
<feature type="transmembrane region" description="Helical" evidence="1">
    <location>
        <begin position="64"/>
        <end position="86"/>
    </location>
</feature>
<reference evidence="2" key="1">
    <citation type="submission" date="2020-10" db="EMBL/GenBank/DDBJ databases">
        <authorList>
            <person name="Gilroy R."/>
        </authorList>
    </citation>
    <scope>NUCLEOTIDE SEQUENCE</scope>
    <source>
        <strain evidence="2">1383</strain>
    </source>
</reference>
<dbReference type="NCBIfam" id="TIGR02046">
    <property type="entry name" value="sdhC_b558_fam"/>
    <property type="match status" value="1"/>
</dbReference>
<evidence type="ECO:0000313" key="3">
    <source>
        <dbReference type="Proteomes" id="UP000824161"/>
    </source>
</evidence>
<dbReference type="EMBL" id="DVLY01000097">
    <property type="protein sequence ID" value="HIT98012.1"/>
    <property type="molecule type" value="Genomic_DNA"/>
</dbReference>
<keyword evidence="1" id="KW-0472">Membrane</keyword>
<evidence type="ECO:0008006" key="4">
    <source>
        <dbReference type="Google" id="ProtNLM"/>
    </source>
</evidence>
<dbReference type="AlphaFoldDB" id="A0A9D1KTI1"/>
<keyword evidence="1" id="KW-0812">Transmembrane</keyword>
<feature type="transmembrane region" description="Helical" evidence="1">
    <location>
        <begin position="17"/>
        <end position="38"/>
    </location>
</feature>
<evidence type="ECO:0000313" key="2">
    <source>
        <dbReference type="EMBL" id="HIT98012.1"/>
    </source>
</evidence>
<evidence type="ECO:0000256" key="1">
    <source>
        <dbReference type="SAM" id="Phobius"/>
    </source>
</evidence>
<reference evidence="2" key="2">
    <citation type="journal article" date="2021" name="PeerJ">
        <title>Extensive microbial diversity within the chicken gut microbiome revealed by metagenomics and culture.</title>
        <authorList>
            <person name="Gilroy R."/>
            <person name="Ravi A."/>
            <person name="Getino M."/>
            <person name="Pursley I."/>
            <person name="Horton D.L."/>
            <person name="Alikhan N.F."/>
            <person name="Baker D."/>
            <person name="Gharbi K."/>
            <person name="Hall N."/>
            <person name="Watson M."/>
            <person name="Adriaenssens E.M."/>
            <person name="Foster-Nyarko E."/>
            <person name="Jarju S."/>
            <person name="Secka A."/>
            <person name="Antonio M."/>
            <person name="Oren A."/>
            <person name="Chaudhuri R.R."/>
            <person name="La Ragione R."/>
            <person name="Hildebrand F."/>
            <person name="Pallen M.J."/>
        </authorList>
    </citation>
    <scope>NUCLEOTIDE SEQUENCE</scope>
    <source>
        <strain evidence="2">1383</strain>
    </source>
</reference>
<accession>A0A9D1KTI1</accession>
<dbReference type="Gene3D" id="1.20.1300.10">
    <property type="entry name" value="Fumarate reductase/succinate dehydrogenase, transmembrane subunit"/>
    <property type="match status" value="1"/>
</dbReference>
<dbReference type="InterPro" id="IPR011138">
    <property type="entry name" value="Cytochrome_b-558"/>
</dbReference>
<dbReference type="Proteomes" id="UP000824161">
    <property type="component" value="Unassembled WGS sequence"/>
</dbReference>
<protein>
    <recommendedName>
        <fullName evidence="4">Succinate dehydrogenase</fullName>
    </recommendedName>
</protein>
<sequence>GYKKADYAAASSWASRYMWLTGTVILLGIVLHMVNFWVKIQITGLPDGVENDYQLVVGLFQNSALYTVLYIVWFIILGVHLAHGFWSMFQTTGQAYVNWLPCLQKLALVYCAVISLGFIFVALWSRYVAVL</sequence>
<feature type="transmembrane region" description="Helical" evidence="1">
    <location>
        <begin position="106"/>
        <end position="125"/>
    </location>
</feature>
<name>A0A9D1KTI1_9FLAO</name>
<keyword evidence="1" id="KW-1133">Transmembrane helix</keyword>
<organism evidence="2 3">
    <name type="scientific">Candidatus Merdimorpha stercoravium</name>
    <dbReference type="NCBI Taxonomy" id="2840863"/>
    <lineage>
        <taxon>Bacteria</taxon>
        <taxon>Pseudomonadati</taxon>
        <taxon>Bacteroidota</taxon>
        <taxon>Flavobacteriia</taxon>
        <taxon>Flavobacteriales</taxon>
        <taxon>Candidatus Merdimorpha</taxon>
    </lineage>
</organism>
<dbReference type="InterPro" id="IPR034804">
    <property type="entry name" value="SQR/QFR_C/D"/>
</dbReference>
<comment type="caution">
    <text evidence="2">The sequence shown here is derived from an EMBL/GenBank/DDBJ whole genome shotgun (WGS) entry which is preliminary data.</text>
</comment>
<gene>
    <name evidence="2" type="ORF">IAC44_04150</name>
</gene>